<keyword evidence="3" id="KW-0813">Transport</keyword>
<comment type="subcellular location">
    <subcellularLocation>
        <location evidence="1">Cell membrane</location>
        <topology evidence="1">Multi-pass membrane protein</topology>
    </subcellularLocation>
</comment>
<feature type="transmembrane region" description="Helical" evidence="8">
    <location>
        <begin position="135"/>
        <end position="154"/>
    </location>
</feature>
<name>A0A1F4ZUF0_9BACT</name>
<accession>A0A1F4ZUF0</accession>
<proteinExistence type="inferred from homology"/>
<evidence type="ECO:0000256" key="5">
    <source>
        <dbReference type="ARBA" id="ARBA00022692"/>
    </source>
</evidence>
<gene>
    <name evidence="9" type="ORF">A2397_00020</name>
</gene>
<evidence type="ECO:0008006" key="11">
    <source>
        <dbReference type="Google" id="ProtNLM"/>
    </source>
</evidence>
<feature type="transmembrane region" description="Helical" evidence="8">
    <location>
        <begin position="7"/>
        <end position="25"/>
    </location>
</feature>
<evidence type="ECO:0000256" key="3">
    <source>
        <dbReference type="ARBA" id="ARBA00022448"/>
    </source>
</evidence>
<evidence type="ECO:0000256" key="7">
    <source>
        <dbReference type="ARBA" id="ARBA00023136"/>
    </source>
</evidence>
<dbReference type="GO" id="GO:0005886">
    <property type="term" value="C:plasma membrane"/>
    <property type="evidence" value="ECO:0007669"/>
    <property type="project" value="UniProtKB-SubCell"/>
</dbReference>
<feature type="transmembrane region" description="Helical" evidence="8">
    <location>
        <begin position="243"/>
        <end position="266"/>
    </location>
</feature>
<dbReference type="PANTHER" id="PTHR21716">
    <property type="entry name" value="TRANSMEMBRANE PROTEIN"/>
    <property type="match status" value="1"/>
</dbReference>
<evidence type="ECO:0000313" key="10">
    <source>
        <dbReference type="Proteomes" id="UP000176424"/>
    </source>
</evidence>
<organism evidence="9 10">
    <name type="scientific">Candidatus Amesbacteria bacterium RIFOXYB1_FULL_44_23</name>
    <dbReference type="NCBI Taxonomy" id="1797263"/>
    <lineage>
        <taxon>Bacteria</taxon>
        <taxon>Candidatus Amesiibacteriota</taxon>
    </lineage>
</organism>
<reference evidence="9 10" key="1">
    <citation type="journal article" date="2016" name="Nat. Commun.">
        <title>Thousands of microbial genomes shed light on interconnected biogeochemical processes in an aquifer system.</title>
        <authorList>
            <person name="Anantharaman K."/>
            <person name="Brown C.T."/>
            <person name="Hug L.A."/>
            <person name="Sharon I."/>
            <person name="Castelle C.J."/>
            <person name="Probst A.J."/>
            <person name="Thomas B.C."/>
            <person name="Singh A."/>
            <person name="Wilkins M.J."/>
            <person name="Karaoz U."/>
            <person name="Brodie E.L."/>
            <person name="Williams K.H."/>
            <person name="Hubbard S.S."/>
            <person name="Banfield J.F."/>
        </authorList>
    </citation>
    <scope>NUCLEOTIDE SEQUENCE [LARGE SCALE GENOMIC DNA]</scope>
</reference>
<evidence type="ECO:0000256" key="1">
    <source>
        <dbReference type="ARBA" id="ARBA00004651"/>
    </source>
</evidence>
<feature type="transmembrane region" description="Helical" evidence="8">
    <location>
        <begin position="61"/>
        <end position="86"/>
    </location>
</feature>
<keyword evidence="7 8" id="KW-0472">Membrane</keyword>
<keyword evidence="5 8" id="KW-0812">Transmembrane</keyword>
<comment type="caution">
    <text evidence="9">The sequence shown here is derived from an EMBL/GenBank/DDBJ whole genome shotgun (WGS) entry which is preliminary data.</text>
</comment>
<dbReference type="PANTHER" id="PTHR21716:SF53">
    <property type="entry name" value="PERMEASE PERM-RELATED"/>
    <property type="match status" value="1"/>
</dbReference>
<dbReference type="EMBL" id="MEXR01000042">
    <property type="protein sequence ID" value="OGD09014.1"/>
    <property type="molecule type" value="Genomic_DNA"/>
</dbReference>
<dbReference type="GO" id="GO:0055085">
    <property type="term" value="P:transmembrane transport"/>
    <property type="evidence" value="ECO:0007669"/>
    <property type="project" value="TreeGrafter"/>
</dbReference>
<comment type="similarity">
    <text evidence="2">Belongs to the autoinducer-2 exporter (AI-2E) (TC 2.A.86) family.</text>
</comment>
<evidence type="ECO:0000256" key="4">
    <source>
        <dbReference type="ARBA" id="ARBA00022475"/>
    </source>
</evidence>
<dbReference type="Pfam" id="PF01594">
    <property type="entry name" value="AI-2E_transport"/>
    <property type="match status" value="1"/>
</dbReference>
<dbReference type="STRING" id="1797263.A2397_00020"/>
<dbReference type="Proteomes" id="UP000176424">
    <property type="component" value="Unassembled WGS sequence"/>
</dbReference>
<feature type="transmembrane region" description="Helical" evidence="8">
    <location>
        <begin position="286"/>
        <end position="313"/>
    </location>
</feature>
<feature type="transmembrane region" description="Helical" evidence="8">
    <location>
        <begin position="194"/>
        <end position="211"/>
    </location>
</feature>
<keyword evidence="6 8" id="KW-1133">Transmembrane helix</keyword>
<dbReference type="AlphaFoldDB" id="A0A1F4ZUF0"/>
<evidence type="ECO:0000313" key="9">
    <source>
        <dbReference type="EMBL" id="OGD09014.1"/>
    </source>
</evidence>
<dbReference type="InterPro" id="IPR002549">
    <property type="entry name" value="AI-2E-like"/>
</dbReference>
<evidence type="ECO:0000256" key="8">
    <source>
        <dbReference type="SAM" id="Phobius"/>
    </source>
</evidence>
<sequence>MPSKIEISHNTIIFIAVFAFSLWLVTQVWDILLLFFIALIIMSALKPAVDLLERFKLPRGLSIIIVYVVMWILLGGLVASLIPPLIDQTRRLVYLLPPTLGNIDYLSAHEQEITTQILSSVGSIPQNILKIAVDLFGNVLNVITTMVISFYLLLERESLDKHTLALVGKKNTPMIMELFGRIETKLGGWIRGELTLMLAVGSLTYVGLKILGIDTALPLAILAGLLEVIPSIGPTVSAIPGILIALTIHPLLAVSTAALYFLVQFFENNVLVPQVMKKATGVSPLISILALMIGFRLAGTVGAILAIPAVLMVQIVGNQFFPSYFTTETPETSPSRVK</sequence>
<protein>
    <recommendedName>
        <fullName evidence="11">AI-2E family transporter</fullName>
    </recommendedName>
</protein>
<evidence type="ECO:0000256" key="2">
    <source>
        <dbReference type="ARBA" id="ARBA00009773"/>
    </source>
</evidence>
<feature type="transmembrane region" description="Helical" evidence="8">
    <location>
        <begin position="217"/>
        <end position="236"/>
    </location>
</feature>
<keyword evidence="4" id="KW-1003">Cell membrane</keyword>
<evidence type="ECO:0000256" key="6">
    <source>
        <dbReference type="ARBA" id="ARBA00022989"/>
    </source>
</evidence>